<dbReference type="NCBIfam" id="TIGR00792">
    <property type="entry name" value="gph"/>
    <property type="match status" value="1"/>
</dbReference>
<dbReference type="OrthoDB" id="9764596at2"/>
<dbReference type="GO" id="GO:0006814">
    <property type="term" value="P:sodium ion transport"/>
    <property type="evidence" value="ECO:0007669"/>
    <property type="project" value="InterPro"/>
</dbReference>
<gene>
    <name evidence="9" type="ORF">FD14_GL001316</name>
</gene>
<feature type="transmembrane region" description="Helical" evidence="8">
    <location>
        <begin position="126"/>
        <end position="148"/>
    </location>
</feature>
<dbReference type="GO" id="GO:0008643">
    <property type="term" value="P:carbohydrate transport"/>
    <property type="evidence" value="ECO:0007669"/>
    <property type="project" value="InterPro"/>
</dbReference>
<keyword evidence="2" id="KW-1003">Cell membrane</keyword>
<keyword evidence="10" id="KW-1185">Reference proteome</keyword>
<evidence type="ECO:0000256" key="6">
    <source>
        <dbReference type="ARBA" id="ARBA00022989"/>
    </source>
</evidence>
<evidence type="ECO:0000256" key="5">
    <source>
        <dbReference type="ARBA" id="ARBA00022847"/>
    </source>
</evidence>
<dbReference type="PANTHER" id="PTHR11328">
    <property type="entry name" value="MAJOR FACILITATOR SUPERFAMILY DOMAIN-CONTAINING PROTEIN"/>
    <property type="match status" value="1"/>
</dbReference>
<dbReference type="Proteomes" id="UP000051442">
    <property type="component" value="Unassembled WGS sequence"/>
</dbReference>
<comment type="caution">
    <text evidence="9">The sequence shown here is derived from an EMBL/GenBank/DDBJ whole genome shotgun (WGS) entry which is preliminary data.</text>
</comment>
<dbReference type="SUPFAM" id="SSF103473">
    <property type="entry name" value="MFS general substrate transporter"/>
    <property type="match status" value="1"/>
</dbReference>
<reference evidence="9 10" key="1">
    <citation type="journal article" date="2015" name="Genome Announc.">
        <title>Expanding the biotechnology potential of lactobacilli through comparative genomics of 213 strains and associated genera.</title>
        <authorList>
            <person name="Sun Z."/>
            <person name="Harris H.M."/>
            <person name="McCann A."/>
            <person name="Guo C."/>
            <person name="Argimon S."/>
            <person name="Zhang W."/>
            <person name="Yang X."/>
            <person name="Jeffery I.B."/>
            <person name="Cooney J.C."/>
            <person name="Kagawa T.F."/>
            <person name="Liu W."/>
            <person name="Song Y."/>
            <person name="Salvetti E."/>
            <person name="Wrobel A."/>
            <person name="Rasinkangas P."/>
            <person name="Parkhill J."/>
            <person name="Rea M.C."/>
            <person name="O'Sullivan O."/>
            <person name="Ritari J."/>
            <person name="Douillard F.P."/>
            <person name="Paul Ross R."/>
            <person name="Yang R."/>
            <person name="Briner A.E."/>
            <person name="Felis G.E."/>
            <person name="de Vos W.M."/>
            <person name="Barrangou R."/>
            <person name="Klaenhammer T.R."/>
            <person name="Caufield P.W."/>
            <person name="Cui Y."/>
            <person name="Zhang H."/>
            <person name="O'Toole P.W."/>
        </authorList>
    </citation>
    <scope>NUCLEOTIDE SEQUENCE [LARGE SCALE GENOMIC DNA]</scope>
    <source>
        <strain evidence="9 10">DSM 23365</strain>
    </source>
</reference>
<feature type="transmembrane region" description="Helical" evidence="8">
    <location>
        <begin position="98"/>
        <end position="114"/>
    </location>
</feature>
<feature type="transmembrane region" description="Helical" evidence="8">
    <location>
        <begin position="338"/>
        <end position="359"/>
    </location>
</feature>
<feature type="transmembrane region" description="Helical" evidence="8">
    <location>
        <begin position="169"/>
        <end position="189"/>
    </location>
</feature>
<sequence>MDSTETQAATQKNDIAPRTVTLRNKIGYAMGDVGNNFLFDMGQLYLLNYFTDQVGLPSAAAGTVFLVAKIWDAFADMSVGTWIDNRTNISKRGKFRPFLLWAGIPLGLLLIANFTTPNFSVTGKLIWAYLAYMLFGTCYSISNVPFGSMIPTMTRNSQERSELASWRQAGSNLGLMLATIGFMPIVNLLPNEQTGYTVAVVVFAALGVICQWISYANIKENYSAPAKQKVNKKDLKAAFKSLLKNKPLITLSIVNLFTFSAFNLKLAVQVYYCKYILKDTAAISWLGFFSIGMVFVSVFLTPILTKRIDKKYVYMLGCAIWAIADILGFFMADNTFLFVFFTSIAYLGDGFTSALNWALVSDCVEYGEWQTGIRSEGMTYSFFLYFRKLSQAIAGFVPGVVLAWVGYVPGQTQTAGALLGIRGLMFLYSAVLSIATIILMYWAYSLTEKRYGAIVKDLLNRRGDEKVNSVQMTN</sequence>
<evidence type="ECO:0000256" key="4">
    <source>
        <dbReference type="ARBA" id="ARBA00022692"/>
    </source>
</evidence>
<evidence type="ECO:0000256" key="3">
    <source>
        <dbReference type="ARBA" id="ARBA00022597"/>
    </source>
</evidence>
<feature type="transmembrane region" description="Helical" evidence="8">
    <location>
        <begin position="280"/>
        <end position="300"/>
    </location>
</feature>
<evidence type="ECO:0000256" key="1">
    <source>
        <dbReference type="ARBA" id="ARBA00004651"/>
    </source>
</evidence>
<dbReference type="Gene3D" id="1.20.1250.20">
    <property type="entry name" value="MFS general substrate transporter like domains"/>
    <property type="match status" value="1"/>
</dbReference>
<dbReference type="PATRIC" id="fig|1423804.4.peg.1416"/>
<feature type="transmembrane region" description="Helical" evidence="8">
    <location>
        <begin position="195"/>
        <end position="218"/>
    </location>
</feature>
<feature type="transmembrane region" description="Helical" evidence="8">
    <location>
        <begin position="425"/>
        <end position="444"/>
    </location>
</feature>
<comment type="subcellular location">
    <subcellularLocation>
        <location evidence="1">Cell membrane</location>
        <topology evidence="1">Multi-pass membrane protein</topology>
    </subcellularLocation>
</comment>
<dbReference type="InterPro" id="IPR001927">
    <property type="entry name" value="Na/Gal_symport"/>
</dbReference>
<proteinExistence type="predicted"/>
<keyword evidence="5" id="KW-0769">Symport</keyword>
<evidence type="ECO:0000313" key="9">
    <source>
        <dbReference type="EMBL" id="KRN21191.1"/>
    </source>
</evidence>
<dbReference type="AlphaFoldDB" id="A0A0R2F6P1"/>
<dbReference type="GO" id="GO:0015293">
    <property type="term" value="F:symporter activity"/>
    <property type="evidence" value="ECO:0007669"/>
    <property type="project" value="UniProtKB-KW"/>
</dbReference>
<feature type="transmembrane region" description="Helical" evidence="8">
    <location>
        <begin position="248"/>
        <end position="268"/>
    </location>
</feature>
<name>A0A0R2F6P1_9LACO</name>
<dbReference type="InterPro" id="IPR036259">
    <property type="entry name" value="MFS_trans_sf"/>
</dbReference>
<dbReference type="PROSITE" id="PS00872">
    <property type="entry name" value="NA_GALACTOSIDE_SYMP"/>
    <property type="match status" value="1"/>
</dbReference>
<dbReference type="PANTHER" id="PTHR11328:SF39">
    <property type="entry name" value="2,3-DIHYDROXYPROPANE-1-SULFONATE EXPORTER-RELATED"/>
    <property type="match status" value="1"/>
</dbReference>
<dbReference type="RefSeq" id="WP_057152084.1">
    <property type="nucleotide sequence ID" value="NZ_AYZM01000125.1"/>
</dbReference>
<evidence type="ECO:0000313" key="10">
    <source>
        <dbReference type="Proteomes" id="UP000051442"/>
    </source>
</evidence>
<organism evidence="9 10">
    <name type="scientific">Secundilactobacillus similis DSM 23365 = JCM 2765</name>
    <dbReference type="NCBI Taxonomy" id="1423804"/>
    <lineage>
        <taxon>Bacteria</taxon>
        <taxon>Bacillati</taxon>
        <taxon>Bacillota</taxon>
        <taxon>Bacilli</taxon>
        <taxon>Lactobacillales</taxon>
        <taxon>Lactobacillaceae</taxon>
        <taxon>Secundilactobacillus</taxon>
    </lineage>
</organism>
<keyword evidence="3 9" id="KW-0762">Sugar transport</keyword>
<dbReference type="EMBL" id="AYZM01000125">
    <property type="protein sequence ID" value="KRN21191.1"/>
    <property type="molecule type" value="Genomic_DNA"/>
</dbReference>
<dbReference type="STRING" id="1423804.FD14_GL001316"/>
<evidence type="ECO:0000256" key="2">
    <source>
        <dbReference type="ARBA" id="ARBA00022475"/>
    </source>
</evidence>
<keyword evidence="4 8" id="KW-0812">Transmembrane</keyword>
<dbReference type="Pfam" id="PF13347">
    <property type="entry name" value="MFS_2"/>
    <property type="match status" value="1"/>
</dbReference>
<dbReference type="InterPro" id="IPR039672">
    <property type="entry name" value="MFS_2"/>
</dbReference>
<feature type="transmembrane region" description="Helical" evidence="8">
    <location>
        <begin position="312"/>
        <end position="332"/>
    </location>
</feature>
<dbReference type="InterPro" id="IPR018043">
    <property type="entry name" value="Na/Gal_symport_CS"/>
</dbReference>
<protein>
    <submittedName>
        <fullName evidence="9">Sugar transporter</fullName>
    </submittedName>
</protein>
<keyword evidence="6 8" id="KW-1133">Transmembrane helix</keyword>
<dbReference type="CDD" id="cd17332">
    <property type="entry name" value="MFS_MelB_like"/>
    <property type="match status" value="1"/>
</dbReference>
<accession>A0A0R2F6P1</accession>
<dbReference type="GO" id="GO:0005886">
    <property type="term" value="C:plasma membrane"/>
    <property type="evidence" value="ECO:0007669"/>
    <property type="project" value="UniProtKB-SubCell"/>
</dbReference>
<evidence type="ECO:0000256" key="8">
    <source>
        <dbReference type="SAM" id="Phobius"/>
    </source>
</evidence>
<feature type="transmembrane region" description="Helical" evidence="8">
    <location>
        <begin position="380"/>
        <end position="405"/>
    </location>
</feature>
<evidence type="ECO:0000256" key="7">
    <source>
        <dbReference type="ARBA" id="ARBA00023136"/>
    </source>
</evidence>
<keyword evidence="5" id="KW-0813">Transport</keyword>
<keyword evidence="7 8" id="KW-0472">Membrane</keyword>